<reference evidence="7" key="1">
    <citation type="submission" date="2022-08" db="EMBL/GenBank/DDBJ databases">
        <authorList>
            <person name="Gutierrez-Valencia J."/>
        </authorList>
    </citation>
    <scope>NUCLEOTIDE SEQUENCE</scope>
</reference>
<comment type="caution">
    <text evidence="7">The sequence shown here is derived from an EMBL/GenBank/DDBJ whole genome shotgun (WGS) entry which is preliminary data.</text>
</comment>
<proteinExistence type="predicted"/>
<keyword evidence="2" id="KW-0653">Protein transport</keyword>
<dbReference type="Pfam" id="PF12783">
    <property type="entry name" value="Sec7-like_HUS"/>
    <property type="match status" value="1"/>
</dbReference>
<dbReference type="SUPFAM" id="SSF48371">
    <property type="entry name" value="ARM repeat"/>
    <property type="match status" value="2"/>
</dbReference>
<dbReference type="EMBL" id="CAMGYJ010000002">
    <property type="protein sequence ID" value="CAI0384412.1"/>
    <property type="molecule type" value="Genomic_DNA"/>
</dbReference>
<dbReference type="InterPro" id="IPR032817">
    <property type="entry name" value="Mon2_C"/>
</dbReference>
<feature type="compositionally biased region" description="Polar residues" evidence="3">
    <location>
        <begin position="1309"/>
        <end position="1328"/>
    </location>
</feature>
<dbReference type="InterPro" id="IPR016024">
    <property type="entry name" value="ARM-type_fold"/>
</dbReference>
<protein>
    <recommendedName>
        <fullName evidence="9">Protein MON2 homolog</fullName>
    </recommendedName>
</protein>
<feature type="domain" description="Mon2 C-terminal" evidence="5">
    <location>
        <begin position="889"/>
        <end position="1153"/>
    </location>
</feature>
<feature type="compositionally biased region" description="Polar residues" evidence="3">
    <location>
        <begin position="944"/>
        <end position="957"/>
    </location>
</feature>
<dbReference type="Proteomes" id="UP001154282">
    <property type="component" value="Unassembled WGS sequence"/>
</dbReference>
<name>A0AAV0HHU4_9ROSI</name>
<keyword evidence="8" id="KW-1185">Reference proteome</keyword>
<feature type="region of interest" description="Disordered" evidence="3">
    <location>
        <begin position="1293"/>
        <end position="1328"/>
    </location>
</feature>
<dbReference type="Pfam" id="PF16206">
    <property type="entry name" value="Mon2_C"/>
    <property type="match status" value="2"/>
</dbReference>
<evidence type="ECO:0000259" key="4">
    <source>
        <dbReference type="Pfam" id="PF12783"/>
    </source>
</evidence>
<feature type="region of interest" description="Disordered" evidence="3">
    <location>
        <begin position="938"/>
        <end position="981"/>
    </location>
</feature>
<evidence type="ECO:0008006" key="9">
    <source>
        <dbReference type="Google" id="ProtNLM"/>
    </source>
</evidence>
<dbReference type="InterPro" id="IPR032691">
    <property type="entry name" value="Mon2/Sec7/BIG1-like_HUS"/>
</dbReference>
<accession>A0AAV0HHU4</accession>
<dbReference type="Pfam" id="PF16213">
    <property type="entry name" value="DCB"/>
    <property type="match status" value="1"/>
</dbReference>
<evidence type="ECO:0000259" key="6">
    <source>
        <dbReference type="Pfam" id="PF16213"/>
    </source>
</evidence>
<evidence type="ECO:0000313" key="7">
    <source>
        <dbReference type="EMBL" id="CAI0384412.1"/>
    </source>
</evidence>
<sequence length="1666" mass="184821">MALMAALESDLRALSAEARRRYPAVKDGAEHAIIKLRNLSSPSEIADNEDILRIFLMACEVKTVKLSVIGLSCLQKLISHDAVAPSALKDILSTLKDHSEMADDSVQLRTLQTLLILFQSRLHPQNEENMAQALYVCLRLLENNRSSDSVRNTAAATFRQAVALVFDQVVVAETLPVGKFSSGVHLSRSSSVTVDVNRSMNHSESPGKDLESERSLLRKETLTDPGKIGLRLLEDLTALAAGGSANWLQVHSLQRIFALDILEFILSTYVVIFKTLVPFEQVLRHQICSLLMTSLRTDAERNLTTTQCWPFNFSQLEGEVGEPSFRRLVLRSVSHIIRLYSTALVTETEVFISMLVKVIFLDLPLWHRILVLEILRGFCVEARTLRILFQNFDMHPKNINVVESMVKALARVVSNVQAQEASEESLAAVAGMFSSKAKGVEWSLDNDASNAAVVVASEAHLITLAIEGLLGVVFTVATLTDEAVDTGELESPKFDHDPASKCAGQLAVLCLAMVDSFWLTILDALSLILSRSQGEAIVLEILKGYQAFTQACGILHAVEPLNSFLASLCKFTINVPNEVEKRSAAQSPGSKRSEQLVEQKDSIVLTTKNVQALRTLFNVSHRLHNFLGPSWVLVLETLAALDRAIHSPHASTQEVSAAVPKLTRESSGQYSDFSILSSLNSQLFESSAMMHIAAVKSLLSALCQLSYQCMSTATVSGSFGPGISQKIGTISFAVERMLSIVSNNVHRVGPLWGQIAGHFLELADTPNQHLRAMALDALDRSMTAILGSESFHDYVSSRSNGPPDMTSNTELKTLECSIISPIRVLYFSSQSVDVRTGSLKILLNVLERHGEKLYYSWPDILELLRRIADSPEKDLISLGFKSLRVIMNDAITSIPVECLNVCIDVSGAYSGQKTALNISLTAVGLLWTTADFIAKAVPNRPPQDKQTSTLGMHSDQNPIKGKSKEEETPPSPNSFTDEPPSEHVMDCDQLLFSVFSLLQRLGADERPEVRNAAVRTLFQTLGSHGQKLSRRMWEDCLWNYIFPALDRASHMVATSSKDEWQGKELGTRGGKAVHMLIHHSRNTAQKQWDETLVLVLGGIARLLRSFFPFLSGLKNFWAGWESLILFVKNSTLSSSKEVAIAAINCLQTTVISHAHKGNLPMSYLVSILEVYEYVMQRPLSYGGNATSKVKQEIIHGLGELYVQAHKMFDDHMFSQVLDIIKLAVKQALMTNENFEAEFGHIPPVMRTVLEVLPLLRPSEQISGMWLILLREIFKYLPKSDLLHDEDEVAKQASLGENTADNLMKRKNETPSGASSGLSKQVESPPQSSGPAAAVISNYSFAEKLVPVLVELLLQAPTVEKYIIFPEIIQSLGRCMTTRRDNPDGSLWRAAVEGFNRILIDDVCKDGEPDSEVSRPARLRVWKEVADVYEIFLLGYCGRAIPTTSVSPIALEADEALEMAFLKVLGDKILKLQTDAPVDILQRLVSTMDGCASRTCSLPVETVELMPPHCSRFSMHCLQKVFALSSCDNEMTSWNSTRSEVSKIAITLLLSRCHYIFNRFLVDEKHLGDRPLPRTRLEEIKYVLQELACLEIHPETATVLPLHPYLRDGLADKEEQKRRPHLLVLFPSLCELIMTREAKVRDCVQVLLRLVSKELGLEKEDQRSTHI</sequence>
<evidence type="ECO:0000259" key="5">
    <source>
        <dbReference type="Pfam" id="PF16206"/>
    </source>
</evidence>
<evidence type="ECO:0000256" key="3">
    <source>
        <dbReference type="SAM" id="MobiDB-lite"/>
    </source>
</evidence>
<feature type="domain" description="Mon2/Sec7/BIG1-like dimerisation and cyclophilin-binding" evidence="6">
    <location>
        <begin position="3"/>
        <end position="171"/>
    </location>
</feature>
<dbReference type="PANTHER" id="PTHR34199">
    <property type="entry name" value="NUMOD3 MOTIF FAMILY PROTEIN, EXPRESSED"/>
    <property type="match status" value="1"/>
</dbReference>
<feature type="domain" description="Mon2 C-terminal" evidence="5">
    <location>
        <begin position="1336"/>
        <end position="1589"/>
    </location>
</feature>
<evidence type="ECO:0000256" key="2">
    <source>
        <dbReference type="ARBA" id="ARBA00022927"/>
    </source>
</evidence>
<feature type="domain" description="Mon2/Sec7/BIG1-like HUS" evidence="4">
    <location>
        <begin position="230"/>
        <end position="401"/>
    </location>
</feature>
<evidence type="ECO:0000313" key="8">
    <source>
        <dbReference type="Proteomes" id="UP001154282"/>
    </source>
</evidence>
<dbReference type="InterPro" id="IPR032629">
    <property type="entry name" value="DCB_dom"/>
</dbReference>
<evidence type="ECO:0000256" key="1">
    <source>
        <dbReference type="ARBA" id="ARBA00022448"/>
    </source>
</evidence>
<dbReference type="GO" id="GO:0015031">
    <property type="term" value="P:protein transport"/>
    <property type="evidence" value="ECO:0007669"/>
    <property type="project" value="UniProtKB-KW"/>
</dbReference>
<organism evidence="7 8">
    <name type="scientific">Linum tenue</name>
    <dbReference type="NCBI Taxonomy" id="586396"/>
    <lineage>
        <taxon>Eukaryota</taxon>
        <taxon>Viridiplantae</taxon>
        <taxon>Streptophyta</taxon>
        <taxon>Embryophyta</taxon>
        <taxon>Tracheophyta</taxon>
        <taxon>Spermatophyta</taxon>
        <taxon>Magnoliopsida</taxon>
        <taxon>eudicotyledons</taxon>
        <taxon>Gunneridae</taxon>
        <taxon>Pentapetalae</taxon>
        <taxon>rosids</taxon>
        <taxon>fabids</taxon>
        <taxon>Malpighiales</taxon>
        <taxon>Linaceae</taxon>
        <taxon>Linum</taxon>
    </lineage>
</organism>
<keyword evidence="1" id="KW-0813">Transport</keyword>
<gene>
    <name evidence="7" type="ORF">LITE_LOCUS4390</name>
</gene>
<dbReference type="PANTHER" id="PTHR34199:SF4">
    <property type="entry name" value="ARM REPEAT SUPERFAMILY PROTEIN"/>
    <property type="match status" value="1"/>
</dbReference>